<dbReference type="InterPro" id="IPR002121">
    <property type="entry name" value="HRDC_dom"/>
</dbReference>
<dbReference type="Proteomes" id="UP001560573">
    <property type="component" value="Unassembled WGS sequence"/>
</dbReference>
<dbReference type="SMART" id="SM00341">
    <property type="entry name" value="HRDC"/>
    <property type="match status" value="1"/>
</dbReference>
<dbReference type="PANTHER" id="PTHR47642">
    <property type="entry name" value="ATP-DEPENDENT DNA HELICASE"/>
    <property type="match status" value="1"/>
</dbReference>
<reference evidence="3 4" key="1">
    <citation type="submission" date="2023-07" db="EMBL/GenBank/DDBJ databases">
        <authorList>
            <person name="Lian W.-H."/>
        </authorList>
    </citation>
    <scope>NUCLEOTIDE SEQUENCE [LARGE SCALE GENOMIC DNA]</scope>
    <source>
        <strain evidence="3 4">SYSU DXS3180</strain>
    </source>
</reference>
<dbReference type="InterPro" id="IPR044876">
    <property type="entry name" value="HRDC_dom_sf"/>
</dbReference>
<feature type="domain" description="HRDC" evidence="2">
    <location>
        <begin position="670"/>
        <end position="750"/>
    </location>
</feature>
<dbReference type="InterPro" id="IPR029491">
    <property type="entry name" value="Helicase_HTH"/>
</dbReference>
<dbReference type="CDD" id="cd18809">
    <property type="entry name" value="SF1_C_RecD"/>
    <property type="match status" value="1"/>
</dbReference>
<organism evidence="3 4">
    <name type="scientific">Danxiaibacter flavus</name>
    <dbReference type="NCBI Taxonomy" id="3049108"/>
    <lineage>
        <taxon>Bacteria</taxon>
        <taxon>Pseudomonadati</taxon>
        <taxon>Bacteroidota</taxon>
        <taxon>Chitinophagia</taxon>
        <taxon>Chitinophagales</taxon>
        <taxon>Chitinophagaceae</taxon>
        <taxon>Danxiaibacter</taxon>
    </lineage>
</organism>
<dbReference type="Gene3D" id="2.30.30.940">
    <property type="match status" value="1"/>
</dbReference>
<dbReference type="InterPro" id="IPR010997">
    <property type="entry name" value="HRDC-like_sf"/>
</dbReference>
<keyword evidence="1" id="KW-0175">Coiled coil</keyword>
<evidence type="ECO:0000313" key="3">
    <source>
        <dbReference type="EMBL" id="MEX6688990.1"/>
    </source>
</evidence>
<dbReference type="PANTHER" id="PTHR47642:SF7">
    <property type="entry name" value="ATP-DEPENDENT DNA HELICASE PIF1"/>
    <property type="match status" value="1"/>
</dbReference>
<name>A0ABV3ZHJ2_9BACT</name>
<evidence type="ECO:0000256" key="1">
    <source>
        <dbReference type="SAM" id="Coils"/>
    </source>
</evidence>
<keyword evidence="4" id="KW-1185">Reference proteome</keyword>
<sequence length="877" mass="99587">MLKRFRNVPKLHLSPLTIHYSPLLPPTTYLYNSREQEMMQDPQNTMFSLAADFIHYTNRSVFLTGKAGTGKTTFLKYIRANTIKQTAVVAPTGVAAINAGGVTIHSFFQLPFTPYIPESRGFQPQEESIDKHHLLGRIKLTKERRQVLQQLELLVIDEISMVRCDVLDAIDVVLRHFRNRYAEPFGGVQMLFIGDMFQLPPVASDEEWGILSRYYDSTFFFDSKVIQQQKPVHIELDKIYRQNEQAFIDLLNKVRTNTMDDSGFRVLNDRFDPDFQPVKGDGYITLTTHNNKADAINAAEIAKLTSPRTTFKAVVTGDFGERAYPAEELLQLRVGAQVMFIKNDVEKVRRYFNGKIGTVTKLTDEAIFVQCKDDINEIEVKKEKWENVKYSINATSQQVEDEVLGTFEQFPLRLAWAITIHKSQGLTFEKAVIDAGAAFASGQVYVALSRCTTLNGMVLRSRISSSSIRSNEHIIHFSNQRQSADYLHSSLQEDKKQYQGQLIVEIFDFKKMLAGVNKLHQSVLDHLSAFSENTMPWIEQQQQAIEALQNVALKFRSQLQQYVREDIVPEKNMALQDRSKAAANYFAGHLKLITEQLPQSPAVTDSRPQALNYNEILQELFLEVARKEHIMKGLSAGFTLDSFYALGKSFIMPAFKANAYAAANKGYKTDLPNIELYRELKQLRDAICDQKDLPIFMVAGGKTLEEMSRYLPQTEKELEQISGFGKAKVNTYGKQFLRIITAYSEKHNLSSEMHERKTIKKQPEKNEAAPKIDTKAETYKLFAEGKTISEIATARNFTVQTIEGHLAHYVEKGIIPVEKLVDREKVILIEPEVKKLEGESLTVIKAQLGDNVSFGEIKLVLASLQLQKSNTEAANTQ</sequence>
<dbReference type="InterPro" id="IPR027417">
    <property type="entry name" value="P-loop_NTPase"/>
</dbReference>
<protein>
    <submittedName>
        <fullName evidence="3">Helix-turn-helix domain-containing protein</fullName>
    </submittedName>
</protein>
<proteinExistence type="predicted"/>
<dbReference type="SUPFAM" id="SSF47819">
    <property type="entry name" value="HRDC-like"/>
    <property type="match status" value="1"/>
</dbReference>
<dbReference type="RefSeq" id="WP_369330398.1">
    <property type="nucleotide sequence ID" value="NZ_JAULBC010000005.1"/>
</dbReference>
<dbReference type="PROSITE" id="PS50967">
    <property type="entry name" value="HRDC"/>
    <property type="match status" value="1"/>
</dbReference>
<evidence type="ECO:0000259" key="2">
    <source>
        <dbReference type="PROSITE" id="PS50967"/>
    </source>
</evidence>
<dbReference type="InterPro" id="IPR051055">
    <property type="entry name" value="PIF1_helicase"/>
</dbReference>
<accession>A0ABV3ZHJ2</accession>
<dbReference type="Gene3D" id="3.40.50.300">
    <property type="entry name" value="P-loop containing nucleotide triphosphate hydrolases"/>
    <property type="match status" value="1"/>
</dbReference>
<dbReference type="InterPro" id="IPR010285">
    <property type="entry name" value="DNA_helicase_pif1-like_DEAD"/>
</dbReference>
<comment type="caution">
    <text evidence="3">The sequence shown here is derived from an EMBL/GenBank/DDBJ whole genome shotgun (WGS) entry which is preliminary data.</text>
</comment>
<gene>
    <name evidence="3" type="ORF">QTN47_15890</name>
</gene>
<dbReference type="Gene3D" id="1.10.150.80">
    <property type="entry name" value="HRDC domain"/>
    <property type="match status" value="1"/>
</dbReference>
<evidence type="ECO:0000313" key="4">
    <source>
        <dbReference type="Proteomes" id="UP001560573"/>
    </source>
</evidence>
<dbReference type="EMBL" id="JAULBC010000005">
    <property type="protein sequence ID" value="MEX6688990.1"/>
    <property type="molecule type" value="Genomic_DNA"/>
</dbReference>
<dbReference type="Pfam" id="PF00570">
    <property type="entry name" value="HRDC"/>
    <property type="match status" value="1"/>
</dbReference>
<feature type="coiled-coil region" evidence="1">
    <location>
        <begin position="538"/>
        <end position="565"/>
    </location>
</feature>
<dbReference type="Pfam" id="PF05970">
    <property type="entry name" value="PIF1"/>
    <property type="match status" value="1"/>
</dbReference>
<dbReference type="SUPFAM" id="SSF52540">
    <property type="entry name" value="P-loop containing nucleoside triphosphate hydrolases"/>
    <property type="match status" value="2"/>
</dbReference>
<dbReference type="Pfam" id="PF14493">
    <property type="entry name" value="HTH_40"/>
    <property type="match status" value="1"/>
</dbReference>